<dbReference type="Pfam" id="PF04186">
    <property type="entry name" value="FxsA"/>
    <property type="match status" value="1"/>
</dbReference>
<organism evidence="2 3">
    <name type="scientific">Haemophilus ducreyi</name>
    <dbReference type="NCBI Taxonomy" id="730"/>
    <lineage>
        <taxon>Bacteria</taxon>
        <taxon>Pseudomonadati</taxon>
        <taxon>Pseudomonadota</taxon>
        <taxon>Gammaproteobacteria</taxon>
        <taxon>Pasteurellales</taxon>
        <taxon>Pasteurellaceae</taxon>
        <taxon>Haemophilus</taxon>
    </lineage>
</organism>
<dbReference type="PANTHER" id="PTHR35335:SF1">
    <property type="entry name" value="UPF0716 PROTEIN FXSA"/>
    <property type="match status" value="1"/>
</dbReference>
<feature type="transmembrane region" description="Helical" evidence="1">
    <location>
        <begin position="52"/>
        <end position="73"/>
    </location>
</feature>
<feature type="transmembrane region" description="Helical" evidence="1">
    <location>
        <begin position="6"/>
        <end position="32"/>
    </location>
</feature>
<dbReference type="NCBIfam" id="NF008528">
    <property type="entry name" value="PRK11463.1-2"/>
    <property type="match status" value="1"/>
</dbReference>
<dbReference type="InterPro" id="IPR007313">
    <property type="entry name" value="FxsA"/>
</dbReference>
<dbReference type="PANTHER" id="PTHR35335">
    <property type="entry name" value="UPF0716 PROTEIN FXSA"/>
    <property type="match status" value="1"/>
</dbReference>
<dbReference type="RefSeq" id="WP_010944367.1">
    <property type="nucleotide sequence ID" value="NZ_CP011218.1"/>
</dbReference>
<keyword evidence="1" id="KW-0812">Transmembrane</keyword>
<keyword evidence="1" id="KW-0472">Membrane</keyword>
<evidence type="ECO:0000313" key="2">
    <source>
        <dbReference type="EMBL" id="AKO31874.1"/>
    </source>
</evidence>
<proteinExistence type="predicted"/>
<protein>
    <submittedName>
        <fullName evidence="2">Membrane protein</fullName>
    </submittedName>
</protein>
<gene>
    <name evidence="2" type="ORF">RZ57_01310</name>
</gene>
<reference evidence="2 3" key="1">
    <citation type="journal article" date="2015" name="PLoS Negl. Trop. Dis.">
        <title>Haemophilus ducreyi Cutaneous Ulcer Strains Are Nearly Identical to Class I Genital Ulcer Strains.</title>
        <authorList>
            <person name="Gangaiah D."/>
            <person name="Webb K.M."/>
            <person name="Humphreys T.L."/>
            <person name="Fortney K.R."/>
            <person name="Toh E."/>
            <person name="Tai A."/>
            <person name="Katz S.S."/>
            <person name="Pillay A."/>
            <person name="Chen C.Y."/>
            <person name="Roberts S.A."/>
            <person name="Munson R.S.Jr."/>
            <person name="Spinola S.M."/>
        </authorList>
    </citation>
    <scope>NUCLEOTIDE SEQUENCE [LARGE SCALE GENOMIC DNA]</scope>
    <source>
        <strain evidence="3">CLU2</strain>
    </source>
</reference>
<evidence type="ECO:0000313" key="3">
    <source>
        <dbReference type="Proteomes" id="UP000060132"/>
    </source>
</evidence>
<dbReference type="AlphaFoldDB" id="A0AAC9EN37"/>
<accession>A0AAC9EN37</accession>
<dbReference type="EMBL" id="CP011219">
    <property type="protein sequence ID" value="AKO31874.1"/>
    <property type="molecule type" value="Genomic_DNA"/>
</dbReference>
<keyword evidence="1" id="KW-1133">Transmembrane helix</keyword>
<dbReference type="GO" id="GO:0016020">
    <property type="term" value="C:membrane"/>
    <property type="evidence" value="ECO:0007669"/>
    <property type="project" value="InterPro"/>
</dbReference>
<feature type="transmembrane region" description="Helical" evidence="1">
    <location>
        <begin position="79"/>
        <end position="101"/>
    </location>
</feature>
<evidence type="ECO:0000256" key="1">
    <source>
        <dbReference type="SAM" id="Phobius"/>
    </source>
</evidence>
<dbReference type="Proteomes" id="UP000060132">
    <property type="component" value="Chromosome"/>
</dbReference>
<name>A0AAC9EN37_HAEDC</name>
<sequence length="140" mass="16530">MPFLFIFFTIIFYIYCEISLLISLSLIGLWLVRLRGLHLLYSIQQQLSRGELPAEAVFRSLFFMLAGILLIIPGFLSDILAIFCLLPITRHLIKGWLISWFKHKIQRKQANEANYHHTTQDDTTFDAQFERQQDPDKWIK</sequence>